<accession>A0A3N6M2G3</accession>
<gene>
    <name evidence="2" type="ORF">EA473_10880</name>
</gene>
<dbReference type="RefSeq" id="WP_124195651.1">
    <property type="nucleotide sequence ID" value="NZ_REGA01000008.1"/>
</dbReference>
<feature type="region of interest" description="Disordered" evidence="1">
    <location>
        <begin position="20"/>
        <end position="71"/>
    </location>
</feature>
<dbReference type="EMBL" id="REGA01000008">
    <property type="protein sequence ID" value="RQG94584.1"/>
    <property type="molecule type" value="Genomic_DNA"/>
</dbReference>
<feature type="compositionally biased region" description="Acidic residues" evidence="1">
    <location>
        <begin position="44"/>
        <end position="54"/>
    </location>
</feature>
<dbReference type="Proteomes" id="UP000282323">
    <property type="component" value="Unassembled WGS sequence"/>
</dbReference>
<dbReference type="AlphaFoldDB" id="A0A3N6M2G3"/>
<organism evidence="2 3">
    <name type="scientific">Natrarchaeobius chitinivorans</name>
    <dbReference type="NCBI Taxonomy" id="1679083"/>
    <lineage>
        <taxon>Archaea</taxon>
        <taxon>Methanobacteriati</taxon>
        <taxon>Methanobacteriota</taxon>
        <taxon>Stenosarchaea group</taxon>
        <taxon>Halobacteria</taxon>
        <taxon>Halobacteriales</taxon>
        <taxon>Natrialbaceae</taxon>
        <taxon>Natrarchaeobius</taxon>
    </lineage>
</organism>
<proteinExistence type="predicted"/>
<dbReference type="PROSITE" id="PS51257">
    <property type="entry name" value="PROKAR_LIPOPROTEIN"/>
    <property type="match status" value="1"/>
</dbReference>
<keyword evidence="3" id="KW-1185">Reference proteome</keyword>
<evidence type="ECO:0000313" key="2">
    <source>
        <dbReference type="EMBL" id="RQG94584.1"/>
    </source>
</evidence>
<feature type="compositionally biased region" description="Basic and acidic residues" evidence="1">
    <location>
        <begin position="124"/>
        <end position="152"/>
    </location>
</feature>
<comment type="caution">
    <text evidence="2">The sequence shown here is derived from an EMBL/GenBank/DDBJ whole genome shotgun (WGS) entry which is preliminary data.</text>
</comment>
<protein>
    <submittedName>
        <fullName evidence="2">Uncharacterized protein</fullName>
    </submittedName>
</protein>
<name>A0A3N6M2G3_NATCH</name>
<feature type="region of interest" description="Disordered" evidence="1">
    <location>
        <begin position="117"/>
        <end position="152"/>
    </location>
</feature>
<reference evidence="2 3" key="1">
    <citation type="submission" date="2018-10" db="EMBL/GenBank/DDBJ databases">
        <title>Natrarchaeobius chitinivorans gen. nov., sp. nov., and Natrarchaeobius haloalkaliphilus sp. nov., alkaliphilic, chitin-utilizing haloarchaea from hypersaline alkaline lakes.</title>
        <authorList>
            <person name="Sorokin D.Y."/>
            <person name="Elcheninov A.G."/>
            <person name="Kostrikina N.A."/>
            <person name="Bale N.J."/>
            <person name="Sinninghe Damste J.S."/>
            <person name="Khijniak T.V."/>
            <person name="Kublanov I.V."/>
            <person name="Toshchakov S.V."/>
        </authorList>
    </citation>
    <scope>NUCLEOTIDE SEQUENCE [LARGE SCALE GENOMIC DNA]</scope>
    <source>
        <strain evidence="2 3">AArcht4T</strain>
    </source>
</reference>
<evidence type="ECO:0000256" key="1">
    <source>
        <dbReference type="SAM" id="MobiDB-lite"/>
    </source>
</evidence>
<evidence type="ECO:0000313" key="3">
    <source>
        <dbReference type="Proteomes" id="UP000282323"/>
    </source>
</evidence>
<sequence length="186" mass="20383">MDRRTLLGSVGGITSLLFAGCNEGGSDGDGGDELDTNHPTRDEPGEEVDADSQEPTDRGETDDSFSSPHLPGTLIVRLTGEIPENASVLDPQEDSLVENWHLEHVLDVAVDNYEANLEDDASDSDERVPDGTELTRRSVYGDDPAGSHREVDRIEATLGPDRAVDGKWYVEHRETRVTITLRYPPE</sequence>